<evidence type="ECO:0000313" key="3">
    <source>
        <dbReference type="Proteomes" id="UP000315496"/>
    </source>
</evidence>
<sequence length="2279" mass="252908">MDVFLDGGRLRDGILRERTLPPESMGPRTGPRLPIVQRLPRIFEMLDAWLAQPITSHIIKAQKPRGSREPPLECLCEITGEVPTIVDERPLLEFSFLRCEKNVPVETGELRPGVGQQMTRIQRYSEQLERRHNALIDAFISYATSLVGSLFHDLDTARRRYQDFIAATETTFSRLATSTISPAEMDSALSETVSRVFATFDLMKLRLDKLLALLQEVVVRSVQTLAAGLAEACCTEEKIHEYIDEIVRQVQENIHTLAAHTSTFVTAAENRAHACVEDGRAQCVRVILHRKLVLVQDILFEFVDSIHKRAEFSPTLVTSINRLQSSLHSLNSECMNFVTRISITTEHPRDLSLALVRDVFFPRRHDIRCSLYHIRDAIEFAHSELQSDLETVAAGIERVGMLDPEVDRLLHGTVESWRKRWDARYALLNEVTVRTLHATSFFIASTIAIMGAVDTVFKHATLLEERWQELSESALDAIEARFTRDWTRASGCLTYIKRSVENIWATSDAEKVKKISATLLDAVDEAIRKHEQAIINLTSGDLETGVVIKSLISVVSAELYELCRTSLMGSLTEEREDLLKESVLGADLLICMPSSDITTEKYHELDDSAKLLIKRPTDDDLGGPSTTSDWACTTLPLDSLSAIVTERSRDIEFLERLEKKATDQTQDAPDLTTETATTTTTSPTKATKTAKPSPPPSRKASRSNTPVKNKEAQPKDSGEPELLIPLPTFETDVDMDAYYDEYGFSYYQDGFTPDRLFEAFATVQSQSTPDEKKGGVKSPPPPAAILGLTEPGEQQFFLSHQLTADPLYACAFLSLPKDIRFVFYFSLLLLLHEDGRRVARNEAIRDFGILASEYRTKYLELLNERATAAYKAELAAWEKGAGKRAKPANPKKPKEGSRPETADDGRPQEPEPIVTLPEHVEKAISSIAIPEPKDLSDKEVYARLVYAIMEYDSLKLVPLFPGQKMPQAAPVAQEPPAKGKGKPDKAPVAVEKKLLRPKEKSPEAQSFEDIISNPVFSLTVNDIMFDDLVFPDLRPILDGIHTRLLTSKCLPTAVPTSQAGGDGKKREPPMATTQPTKDPDFEQQLDELCMLSRPAVRMGRAKPVVKRPDAAISSPPSAGSKSVTKPPSVLGSRQPPATKEIRDVEQSEACFFEDCRLVSSPDSIYAKMVLSRLPLSAIDIQLTRLGTLCGAIIARSLKHRTNVVSRSEDLRTTLVPYRVKLLTIEQTKIGTRASRYIGIEQRAIASAYTAISDLRQKILDSNAGLKGFEYKGMTEMNRRLFGDVPSASPPSQSPPPSGNKATRAKSATKQAPPVDGLPAEAVKIIEKADMARYFTLTFSTQANQVTALRFTDELGEKHPLFRFVEVPLEHFFYKPVLHALSTVPAQASREIGYAADAFITECRKYLRLNYKVLGVDAIQGVRRNLRAFLEQARSWSGRTAEDSFDFTVADVAVTLLRDQYDQVVSIVSAPDGHAIEHPAIATTLATLTNVDLLEQEFWSRLETDLTFFRRLTDVLAQAVEVANRPYASLQGRIELSRKRCGAIKGMIYTRLARYKEMLERLDQQLDDYAVIQSKTDINAVWDNAVRYTRATFEVESLLYALSYNRPARFVFYGNELQAIGQAFTYFNAYELYQQRCKAHHAHAGALLGMVASVINILCAEASIVAEPFTYTTEVATKSSPRGKSPHRRQGQKPATVTCTVAITPIDIKGVDFSYLKDFAPQPSNYKAGMKLFYTGAIESDLMTQLSIELSALRADFPAFSPKYQYSPDELQGHDGMAGDSVLSNATGSTRFTQKPQPMDTRIYTNEEEALQIYYWDLYEELAESIQETRAYAIGVARKRDALYSTIVKQFAASACEVTFQCLKKAWDVFRSQFTAEKDSLLARFDGFYAQYKPILVKMPDHVEAMREGVTKSLDEYAGTMERIIRCFLESASALIRVAMAVVSTVPATLLGLYPSRAGDQQLACCASLQAATLLEAAFSASEKKAISGKEQGAAAKAPKTPKSTEPIPAQSGSILFPDPEVFSSLMEPIPGYDKQFDACVNAMGKMMRLCEAAYVKGGIALSDMDPKELATNPGISGKDAKTHLNSPALSSAVPDFQISDFLQLEVATNSSLSTDPQFKELSTVAGLTQTKLFEILAELIQKARETRDASAATPDPKGKKPDTKKAPTTTVPDTVVTPQPVLYITGAVTFVINEYVEIFNRFLGIEAESLSLFIPLIRPAVKLLLLTGKNTRKLCAILADNLKTLEDMRGQATSMVDSLRREFKEAFEMLADPATVNAI</sequence>
<evidence type="ECO:0000256" key="1">
    <source>
        <dbReference type="SAM" id="MobiDB-lite"/>
    </source>
</evidence>
<feature type="compositionally biased region" description="Pro residues" evidence="1">
    <location>
        <begin position="1287"/>
        <end position="1297"/>
    </location>
</feature>
<dbReference type="OrthoDB" id="10255814at2759"/>
<dbReference type="Proteomes" id="UP000315496">
    <property type="component" value="Chromosome 3"/>
</dbReference>
<feature type="region of interest" description="Disordered" evidence="1">
    <location>
        <begin position="1099"/>
        <end position="1140"/>
    </location>
</feature>
<feature type="compositionally biased region" description="Low complexity" evidence="1">
    <location>
        <begin position="967"/>
        <end position="978"/>
    </location>
</feature>
<feature type="region of interest" description="Disordered" evidence="1">
    <location>
        <begin position="881"/>
        <end position="912"/>
    </location>
</feature>
<comment type="caution">
    <text evidence="2">The sequence shown here is derived from an EMBL/GenBank/DDBJ whole genome shotgun (WGS) entry which is preliminary data.</text>
</comment>
<feature type="region of interest" description="Disordered" evidence="1">
    <location>
        <begin position="660"/>
        <end position="723"/>
    </location>
</feature>
<gene>
    <name evidence="2" type="ORF">GMRT_12464</name>
</gene>
<accession>A0A4Z1SNU6</accession>
<feature type="compositionally biased region" description="Basic residues" evidence="1">
    <location>
        <begin position="882"/>
        <end position="891"/>
    </location>
</feature>
<feature type="region of interest" description="Disordered" evidence="1">
    <location>
        <begin position="1280"/>
        <end position="1314"/>
    </location>
</feature>
<reference evidence="2 3" key="1">
    <citation type="submission" date="2019-05" db="EMBL/GenBank/DDBJ databases">
        <title>The compact genome of Giardia muris reveals important steps in the evolution of intestinal protozoan parasites.</title>
        <authorList>
            <person name="Xu F."/>
            <person name="Jimenez-Gonzalez A."/>
            <person name="Einarsson E."/>
            <person name="Astvaldsson A."/>
            <person name="Peirasmaki D."/>
            <person name="Eckmann L."/>
            <person name="Andersson J.O."/>
            <person name="Svard S.G."/>
            <person name="Jerlstrom-Hultqvist J."/>
        </authorList>
    </citation>
    <scope>NUCLEOTIDE SEQUENCE [LARGE SCALE GENOMIC DNA]</scope>
    <source>
        <strain evidence="2 3">Roberts-Thomson</strain>
    </source>
</reference>
<feature type="compositionally biased region" description="Basic and acidic residues" evidence="1">
    <location>
        <begin position="2156"/>
        <end position="2165"/>
    </location>
</feature>
<dbReference type="VEuPathDB" id="GiardiaDB:GMRT_12464"/>
<organism evidence="2 3">
    <name type="scientific">Giardia muris</name>
    <dbReference type="NCBI Taxonomy" id="5742"/>
    <lineage>
        <taxon>Eukaryota</taxon>
        <taxon>Metamonada</taxon>
        <taxon>Diplomonadida</taxon>
        <taxon>Hexamitidae</taxon>
        <taxon>Giardiinae</taxon>
        <taxon>Giardia</taxon>
    </lineage>
</organism>
<proteinExistence type="predicted"/>
<feature type="compositionally biased region" description="Polar residues" evidence="1">
    <location>
        <begin position="1114"/>
        <end position="1125"/>
    </location>
</feature>
<feature type="compositionally biased region" description="Basic and acidic residues" evidence="1">
    <location>
        <begin position="892"/>
        <end position="909"/>
    </location>
</feature>
<feature type="compositionally biased region" description="Basic and acidic residues" evidence="1">
    <location>
        <begin position="708"/>
        <end position="718"/>
    </location>
</feature>
<feature type="region of interest" description="Disordered" evidence="1">
    <location>
        <begin position="967"/>
        <end position="987"/>
    </location>
</feature>
<dbReference type="EMBL" id="VDLU01000003">
    <property type="protein sequence ID" value="TNJ27466.1"/>
    <property type="molecule type" value="Genomic_DNA"/>
</dbReference>
<keyword evidence="3" id="KW-1185">Reference proteome</keyword>
<protein>
    <submittedName>
        <fullName evidence="2">Uncharacterized protein</fullName>
    </submittedName>
</protein>
<evidence type="ECO:0000313" key="2">
    <source>
        <dbReference type="EMBL" id="TNJ27466.1"/>
    </source>
</evidence>
<name>A0A4Z1SNU6_GIAMU</name>
<feature type="region of interest" description="Disordered" evidence="1">
    <location>
        <begin position="1052"/>
        <end position="1081"/>
    </location>
</feature>
<feature type="compositionally biased region" description="Low complexity" evidence="1">
    <location>
        <begin position="672"/>
        <end position="691"/>
    </location>
</feature>
<feature type="region of interest" description="Disordered" evidence="1">
    <location>
        <begin position="2146"/>
        <end position="2172"/>
    </location>
</feature>
<feature type="region of interest" description="Disordered" evidence="1">
    <location>
        <begin position="1989"/>
        <end position="2013"/>
    </location>
</feature>